<feature type="compositionally biased region" description="Basic and acidic residues" evidence="1">
    <location>
        <begin position="87"/>
        <end position="106"/>
    </location>
</feature>
<organism evidence="2 3">
    <name type="scientific">Mycena rosella</name>
    <name type="common">Pink bonnet</name>
    <name type="synonym">Agaricus rosellus</name>
    <dbReference type="NCBI Taxonomy" id="1033263"/>
    <lineage>
        <taxon>Eukaryota</taxon>
        <taxon>Fungi</taxon>
        <taxon>Dikarya</taxon>
        <taxon>Basidiomycota</taxon>
        <taxon>Agaricomycotina</taxon>
        <taxon>Agaricomycetes</taxon>
        <taxon>Agaricomycetidae</taxon>
        <taxon>Agaricales</taxon>
        <taxon>Marasmiineae</taxon>
        <taxon>Mycenaceae</taxon>
        <taxon>Mycena</taxon>
    </lineage>
</organism>
<accession>A0AAD7FU23</accession>
<dbReference type="AlphaFoldDB" id="A0AAD7FU23"/>
<name>A0AAD7FU23_MYCRO</name>
<gene>
    <name evidence="2" type="ORF">B0H17DRAFT_1148650</name>
</gene>
<comment type="caution">
    <text evidence="2">The sequence shown here is derived from an EMBL/GenBank/DDBJ whole genome shotgun (WGS) entry which is preliminary data.</text>
</comment>
<proteinExistence type="predicted"/>
<dbReference type="EMBL" id="JARKIE010000410">
    <property type="protein sequence ID" value="KAJ7642930.1"/>
    <property type="molecule type" value="Genomic_DNA"/>
</dbReference>
<feature type="compositionally biased region" description="Basic and acidic residues" evidence="1">
    <location>
        <begin position="49"/>
        <end position="62"/>
    </location>
</feature>
<feature type="region of interest" description="Disordered" evidence="1">
    <location>
        <begin position="1"/>
        <end position="64"/>
    </location>
</feature>
<feature type="region of interest" description="Disordered" evidence="1">
    <location>
        <begin position="85"/>
        <end position="128"/>
    </location>
</feature>
<protein>
    <submittedName>
        <fullName evidence="2">Uncharacterized protein</fullName>
    </submittedName>
</protein>
<keyword evidence="3" id="KW-1185">Reference proteome</keyword>
<evidence type="ECO:0000313" key="2">
    <source>
        <dbReference type="EMBL" id="KAJ7642930.1"/>
    </source>
</evidence>
<feature type="compositionally biased region" description="Basic and acidic residues" evidence="1">
    <location>
        <begin position="1"/>
        <end position="21"/>
    </location>
</feature>
<reference evidence="2" key="1">
    <citation type="submission" date="2023-03" db="EMBL/GenBank/DDBJ databases">
        <title>Massive genome expansion in bonnet fungi (Mycena s.s.) driven by repeated elements and novel gene families across ecological guilds.</title>
        <authorList>
            <consortium name="Lawrence Berkeley National Laboratory"/>
            <person name="Harder C.B."/>
            <person name="Miyauchi S."/>
            <person name="Viragh M."/>
            <person name="Kuo A."/>
            <person name="Thoen E."/>
            <person name="Andreopoulos B."/>
            <person name="Lu D."/>
            <person name="Skrede I."/>
            <person name="Drula E."/>
            <person name="Henrissat B."/>
            <person name="Morin E."/>
            <person name="Kohler A."/>
            <person name="Barry K."/>
            <person name="LaButti K."/>
            <person name="Morin E."/>
            <person name="Salamov A."/>
            <person name="Lipzen A."/>
            <person name="Mereny Z."/>
            <person name="Hegedus B."/>
            <person name="Baldrian P."/>
            <person name="Stursova M."/>
            <person name="Weitz H."/>
            <person name="Taylor A."/>
            <person name="Grigoriev I.V."/>
            <person name="Nagy L.G."/>
            <person name="Martin F."/>
            <person name="Kauserud H."/>
        </authorList>
    </citation>
    <scope>NUCLEOTIDE SEQUENCE</scope>
    <source>
        <strain evidence="2">CBHHK067</strain>
    </source>
</reference>
<evidence type="ECO:0000313" key="3">
    <source>
        <dbReference type="Proteomes" id="UP001221757"/>
    </source>
</evidence>
<sequence>MGRLDIHHLDARSRREGDLRGRARAARKVSDKSTWSFGATQREGKHRGGINDEGGHVGDRVKYAGNGHRRGDFLGLRGGHVQLAYDGSDKGDSAKKEDGVEKHGEEMEINGLGRSKMRSSAASPGTSCVRPDLAKANQGQSLNVWQLVRQFA</sequence>
<evidence type="ECO:0000256" key="1">
    <source>
        <dbReference type="SAM" id="MobiDB-lite"/>
    </source>
</evidence>
<dbReference type="Proteomes" id="UP001221757">
    <property type="component" value="Unassembled WGS sequence"/>
</dbReference>